<dbReference type="Pfam" id="PF01411">
    <property type="entry name" value="tRNA-synt_2c"/>
    <property type="match status" value="1"/>
</dbReference>
<comment type="cofactor">
    <cofactor evidence="1">
        <name>Zn(2+)</name>
        <dbReference type="ChEBI" id="CHEBI:29105"/>
    </cofactor>
</comment>
<name>A0A8S8X787_9PROT</name>
<proteinExistence type="predicted"/>
<evidence type="ECO:0000256" key="5">
    <source>
        <dbReference type="ARBA" id="ARBA00022833"/>
    </source>
</evidence>
<reference evidence="8" key="1">
    <citation type="submission" date="2021-02" db="EMBL/GenBank/DDBJ databases">
        <title>Genome sequence of Rhodospirillales sp. strain TMPK1 isolated from soil.</title>
        <authorList>
            <person name="Nakai R."/>
            <person name="Kusada H."/>
            <person name="Tamaki H."/>
        </authorList>
    </citation>
    <scope>NUCLEOTIDE SEQUENCE</scope>
    <source>
        <strain evidence="8">TMPK1</strain>
    </source>
</reference>
<dbReference type="SUPFAM" id="SSF55186">
    <property type="entry name" value="ThrRS/AlaRS common domain"/>
    <property type="match status" value="1"/>
</dbReference>
<comment type="subcellular location">
    <subcellularLocation>
        <location evidence="2">Cytoplasm</location>
    </subcellularLocation>
</comment>
<organism evidence="8 9">
    <name type="scientific">Roseiterribacter gracilis</name>
    <dbReference type="NCBI Taxonomy" id="2812848"/>
    <lineage>
        <taxon>Bacteria</taxon>
        <taxon>Pseudomonadati</taxon>
        <taxon>Pseudomonadota</taxon>
        <taxon>Alphaproteobacteria</taxon>
        <taxon>Rhodospirillales</taxon>
        <taxon>Roseiterribacteraceae</taxon>
        <taxon>Roseiterribacter</taxon>
    </lineage>
</organism>
<dbReference type="RefSeq" id="WP_420241127.1">
    <property type="nucleotide sequence ID" value="NZ_BOPV01000001.1"/>
</dbReference>
<dbReference type="Gene3D" id="3.30.980.10">
    <property type="entry name" value="Threonyl-trna Synthetase, Chain A, domain 2"/>
    <property type="match status" value="1"/>
</dbReference>
<evidence type="ECO:0000256" key="1">
    <source>
        <dbReference type="ARBA" id="ARBA00001947"/>
    </source>
</evidence>
<dbReference type="GO" id="GO:0006419">
    <property type="term" value="P:alanyl-tRNA aminoacylation"/>
    <property type="evidence" value="ECO:0007669"/>
    <property type="project" value="InterPro"/>
</dbReference>
<dbReference type="GO" id="GO:0003676">
    <property type="term" value="F:nucleic acid binding"/>
    <property type="evidence" value="ECO:0007669"/>
    <property type="project" value="InterPro"/>
</dbReference>
<dbReference type="Gene3D" id="2.40.30.130">
    <property type="match status" value="1"/>
</dbReference>
<feature type="domain" description="Alanyl-transfer RNA synthetases family profile" evidence="7">
    <location>
        <begin position="1"/>
        <end position="239"/>
    </location>
</feature>
<keyword evidence="9" id="KW-1185">Reference proteome</keyword>
<dbReference type="InterPro" id="IPR051335">
    <property type="entry name" value="Alanyl-tRNA_Editing_Enzymes"/>
</dbReference>
<dbReference type="GO" id="GO:0046872">
    <property type="term" value="F:metal ion binding"/>
    <property type="evidence" value="ECO:0007669"/>
    <property type="project" value="UniProtKB-KW"/>
</dbReference>
<keyword evidence="4" id="KW-0479">Metal-binding</keyword>
<evidence type="ECO:0000256" key="6">
    <source>
        <dbReference type="ARBA" id="ARBA00032577"/>
    </source>
</evidence>
<evidence type="ECO:0000256" key="4">
    <source>
        <dbReference type="ARBA" id="ARBA00022723"/>
    </source>
</evidence>
<sequence>MTEPLFREDSYLRSCDATVVAVEPNGVVLDRTVFYPTGGGQPGDSGTFSTADGRKVTIAEARKGAEPGTVVHIPAPDMPALHVGDKVTAAIDWERRHRLMRMHTLLHLLSAAVPFPVTGGQVSDGKGRLDFDVPNSEEGVSLDKATIERALNDYVAQGKGVSVRWITDDELAAQPQLVKTMSVKPPVGTGRVRLLEVDGIDLQPCGGTHVRSIEEIGPVKVDKIESKGAKNRRVVVSFA</sequence>
<accession>A0A8S8X787</accession>
<dbReference type="PANTHER" id="PTHR43462">
    <property type="entry name" value="ALANYL-TRNA EDITING PROTEIN"/>
    <property type="match status" value="1"/>
</dbReference>
<dbReference type="InterPro" id="IPR018165">
    <property type="entry name" value="Ala-tRNA-synth_IIc_core"/>
</dbReference>
<dbReference type="SMART" id="SM00863">
    <property type="entry name" value="tRNA_SAD"/>
    <property type="match status" value="1"/>
</dbReference>
<evidence type="ECO:0000313" key="8">
    <source>
        <dbReference type="EMBL" id="GIL38164.1"/>
    </source>
</evidence>
<protein>
    <recommendedName>
        <fullName evidence="3">Alanine--tRNA ligase</fullName>
    </recommendedName>
    <alternativeName>
        <fullName evidence="6">Alanyl-tRNA synthetase</fullName>
    </alternativeName>
</protein>
<evidence type="ECO:0000256" key="3">
    <source>
        <dbReference type="ARBA" id="ARBA00017959"/>
    </source>
</evidence>
<dbReference type="GO" id="GO:0005524">
    <property type="term" value="F:ATP binding"/>
    <property type="evidence" value="ECO:0007669"/>
    <property type="project" value="InterPro"/>
</dbReference>
<gene>
    <name evidence="8" type="ORF">TMPK1_04010</name>
</gene>
<dbReference type="PROSITE" id="PS50860">
    <property type="entry name" value="AA_TRNA_LIGASE_II_ALA"/>
    <property type="match status" value="1"/>
</dbReference>
<evidence type="ECO:0000256" key="2">
    <source>
        <dbReference type="ARBA" id="ARBA00004496"/>
    </source>
</evidence>
<dbReference type="GO" id="GO:0002161">
    <property type="term" value="F:aminoacyl-tRNA deacylase activity"/>
    <property type="evidence" value="ECO:0007669"/>
    <property type="project" value="UniProtKB-ARBA"/>
</dbReference>
<dbReference type="PANTHER" id="PTHR43462:SF1">
    <property type="entry name" value="ALANYL-TRNA EDITING PROTEIN AARSD1"/>
    <property type="match status" value="1"/>
</dbReference>
<dbReference type="InterPro" id="IPR018164">
    <property type="entry name" value="Ala-tRNA-synth_IIc_N"/>
</dbReference>
<dbReference type="AlphaFoldDB" id="A0A8S8X787"/>
<keyword evidence="5" id="KW-0862">Zinc</keyword>
<dbReference type="Pfam" id="PF07973">
    <property type="entry name" value="tRNA_SAD"/>
    <property type="match status" value="1"/>
</dbReference>
<dbReference type="InterPro" id="IPR012947">
    <property type="entry name" value="tRNA_SAD"/>
</dbReference>
<dbReference type="InterPro" id="IPR018163">
    <property type="entry name" value="Thr/Ala-tRNA-synth_IIc_edit"/>
</dbReference>
<comment type="caution">
    <text evidence="8">The sequence shown here is derived from an EMBL/GenBank/DDBJ whole genome shotgun (WGS) entry which is preliminary data.</text>
</comment>
<evidence type="ECO:0000313" key="9">
    <source>
        <dbReference type="Proteomes" id="UP000681075"/>
    </source>
</evidence>
<dbReference type="GO" id="GO:0005737">
    <property type="term" value="C:cytoplasm"/>
    <property type="evidence" value="ECO:0007669"/>
    <property type="project" value="UniProtKB-SubCell"/>
</dbReference>
<dbReference type="SUPFAM" id="SSF50447">
    <property type="entry name" value="Translation proteins"/>
    <property type="match status" value="1"/>
</dbReference>
<evidence type="ECO:0000259" key="7">
    <source>
        <dbReference type="PROSITE" id="PS50860"/>
    </source>
</evidence>
<dbReference type="InterPro" id="IPR009000">
    <property type="entry name" value="Transl_B-barrel_sf"/>
</dbReference>
<dbReference type="Proteomes" id="UP000681075">
    <property type="component" value="Unassembled WGS sequence"/>
</dbReference>
<dbReference type="EMBL" id="BOPV01000001">
    <property type="protein sequence ID" value="GIL38164.1"/>
    <property type="molecule type" value="Genomic_DNA"/>
</dbReference>
<dbReference type="GO" id="GO:0004813">
    <property type="term" value="F:alanine-tRNA ligase activity"/>
    <property type="evidence" value="ECO:0007669"/>
    <property type="project" value="InterPro"/>
</dbReference>